<dbReference type="EMBL" id="JACVVK020000319">
    <property type="protein sequence ID" value="KAK7478674.1"/>
    <property type="molecule type" value="Genomic_DNA"/>
</dbReference>
<name>A0ABD0JVE3_9CAEN</name>
<dbReference type="Proteomes" id="UP001519460">
    <property type="component" value="Unassembled WGS sequence"/>
</dbReference>
<evidence type="ECO:0000313" key="1">
    <source>
        <dbReference type="EMBL" id="KAK7478674.1"/>
    </source>
</evidence>
<evidence type="ECO:0000313" key="2">
    <source>
        <dbReference type="Proteomes" id="UP001519460"/>
    </source>
</evidence>
<sequence length="67" mass="7042">MDMEGKGVFLTGGGRGVGRAMVEALLDKGARVGSFYSTASLTHSARLAETLPHSVRVLSAKIQLVCH</sequence>
<organism evidence="1 2">
    <name type="scientific">Batillaria attramentaria</name>
    <dbReference type="NCBI Taxonomy" id="370345"/>
    <lineage>
        <taxon>Eukaryota</taxon>
        <taxon>Metazoa</taxon>
        <taxon>Spiralia</taxon>
        <taxon>Lophotrochozoa</taxon>
        <taxon>Mollusca</taxon>
        <taxon>Gastropoda</taxon>
        <taxon>Caenogastropoda</taxon>
        <taxon>Sorbeoconcha</taxon>
        <taxon>Cerithioidea</taxon>
        <taxon>Batillariidae</taxon>
        <taxon>Batillaria</taxon>
    </lineage>
</organism>
<keyword evidence="2" id="KW-1185">Reference proteome</keyword>
<reference evidence="1 2" key="1">
    <citation type="journal article" date="2023" name="Sci. Data">
        <title>Genome assembly of the Korean intertidal mud-creeper Batillaria attramentaria.</title>
        <authorList>
            <person name="Patra A.K."/>
            <person name="Ho P.T."/>
            <person name="Jun S."/>
            <person name="Lee S.J."/>
            <person name="Kim Y."/>
            <person name="Won Y.J."/>
        </authorList>
    </citation>
    <scope>NUCLEOTIDE SEQUENCE [LARGE SCALE GENOMIC DNA]</scope>
    <source>
        <strain evidence="1">Wonlab-2016</strain>
    </source>
</reference>
<dbReference type="AlphaFoldDB" id="A0ABD0JVE3"/>
<accession>A0ABD0JVE3</accession>
<dbReference type="InterPro" id="IPR036291">
    <property type="entry name" value="NAD(P)-bd_dom_sf"/>
</dbReference>
<dbReference type="SUPFAM" id="SSF51735">
    <property type="entry name" value="NAD(P)-binding Rossmann-fold domains"/>
    <property type="match status" value="1"/>
</dbReference>
<protein>
    <submittedName>
        <fullName evidence="1">Uncharacterized protein</fullName>
    </submittedName>
</protein>
<gene>
    <name evidence="1" type="ORF">BaRGS_00030059</name>
</gene>
<dbReference type="Gene3D" id="3.40.50.720">
    <property type="entry name" value="NAD(P)-binding Rossmann-like Domain"/>
    <property type="match status" value="1"/>
</dbReference>
<proteinExistence type="predicted"/>
<comment type="caution">
    <text evidence="1">The sequence shown here is derived from an EMBL/GenBank/DDBJ whole genome shotgun (WGS) entry which is preliminary data.</text>
</comment>